<dbReference type="PANTHER" id="PTHR12473:SF8">
    <property type="entry name" value="UBIQUITIN CARBOXYL-TERMINAL HYDROLASE MINDY-4-RELATED"/>
    <property type="match status" value="1"/>
</dbReference>
<evidence type="ECO:0000256" key="8">
    <source>
        <dbReference type="RuleBase" id="RU367088"/>
    </source>
</evidence>
<organism evidence="11 12">
    <name type="scientific">Willisornis vidua</name>
    <name type="common">Xingu scale-backed antbird</name>
    <dbReference type="NCBI Taxonomy" id="1566151"/>
    <lineage>
        <taxon>Eukaryota</taxon>
        <taxon>Metazoa</taxon>
        <taxon>Chordata</taxon>
        <taxon>Craniata</taxon>
        <taxon>Vertebrata</taxon>
        <taxon>Euteleostomi</taxon>
        <taxon>Archelosauria</taxon>
        <taxon>Archosauria</taxon>
        <taxon>Dinosauria</taxon>
        <taxon>Saurischia</taxon>
        <taxon>Theropoda</taxon>
        <taxon>Coelurosauria</taxon>
        <taxon>Aves</taxon>
        <taxon>Neognathae</taxon>
        <taxon>Neoaves</taxon>
        <taxon>Telluraves</taxon>
        <taxon>Australaves</taxon>
        <taxon>Passeriformes</taxon>
        <taxon>Thamnophilidae</taxon>
        <taxon>Willisornis</taxon>
    </lineage>
</organism>
<evidence type="ECO:0000313" key="11">
    <source>
        <dbReference type="EMBL" id="KAJ7405799.1"/>
    </source>
</evidence>
<evidence type="ECO:0000313" key="12">
    <source>
        <dbReference type="Proteomes" id="UP001145742"/>
    </source>
</evidence>
<evidence type="ECO:0000256" key="9">
    <source>
        <dbReference type="SAM" id="MobiDB-lite"/>
    </source>
</evidence>
<feature type="compositionally biased region" description="Polar residues" evidence="9">
    <location>
        <begin position="227"/>
        <end position="236"/>
    </location>
</feature>
<feature type="region of interest" description="Disordered" evidence="9">
    <location>
        <begin position="301"/>
        <end position="367"/>
    </location>
</feature>
<accession>A0ABQ9CMY3</accession>
<evidence type="ECO:0000256" key="7">
    <source>
        <dbReference type="ARBA" id="ARBA00037630"/>
    </source>
</evidence>
<comment type="similarity">
    <text evidence="2 8">Belongs to the MINDY deubiquitinase family. FAM188 subfamily.</text>
</comment>
<evidence type="ECO:0000256" key="3">
    <source>
        <dbReference type="ARBA" id="ARBA00022670"/>
    </source>
</evidence>
<feature type="compositionally biased region" description="Basic residues" evidence="9">
    <location>
        <begin position="143"/>
        <end position="152"/>
    </location>
</feature>
<proteinExistence type="inferred from homology"/>
<dbReference type="Pfam" id="PF26038">
    <property type="entry name" value="Dimer_MINDY4_N"/>
    <property type="match status" value="1"/>
</dbReference>
<name>A0ABQ9CMY3_9PASS</name>
<dbReference type="SMART" id="SM01174">
    <property type="entry name" value="DUF4205"/>
    <property type="match status" value="1"/>
</dbReference>
<evidence type="ECO:0000256" key="5">
    <source>
        <dbReference type="ARBA" id="ARBA00022801"/>
    </source>
</evidence>
<sequence>MDNSLVEEVAASLVREFLSRKGLKKTISTMDQELPRSTLSINNRNELRNVLHLHSLYKQNKAKENPLKTLLEIITNYFLERRGTSRSSGSSSTLSAPQSKSSTSHPPDLLDEGHVHGNASTLDESKTQASRSDVENPLDKIPSSRKHQHRSEKCHTGTMHSSHLPSDGDKKLKDSQEDLKAATISEELKSTVKEKPKIRSGLIVRGMMAGPVASSPEDLQKRRLAKRSTSMSSTAQFKAAEHEELDLRVPSTDFQESKGSPTQGNVEFASKAVAGSHSSSASEKVRNIPKDTDDFIARLLSERERTKTDERKSGPSFGTDSSEKSLKVSAPHRHSGAGREKKERSLKKNESRLSGHRKSPTSMGYKEDQVKDVLELVNVEDEETTGEVNKNPDLSTLCMLQIVSKAIDISLAKELKNLLFGSSLCCFSEEWKIQSFTFNNMPQLKYGIVQKKEQDKPLLQLKASGGKRIKEPESRVEFKRRMGGPCGVLAAVQACVLQQLIFADSNRNRDTRPSGRQQFTPIGKYKADGILETLILHSATRYEDLIVFLQQNIHQFEIGPCGCILLTVSVILSRSINLVRNDFDVLTNRLIGSHGYCTQELVNLLLTGKAVSNVFNNVIELDSGNGNITILKGITSRSDIGLLSLFEHYDVCQVGCYLKTPRYPIWLVCSESHFSVLFCLEKDLLSDWKTGRRFDLYYYDGLANQDEEIRLTVDTTQVCTEDKENDLTPPLEHCIRTNTFFLVSMETPLSRDKLMENQPPTKIGYPTVCRVGKLN</sequence>
<evidence type="ECO:0000256" key="4">
    <source>
        <dbReference type="ARBA" id="ARBA00022786"/>
    </source>
</evidence>
<dbReference type="InterPro" id="IPR059022">
    <property type="entry name" value="MINDY4_N"/>
</dbReference>
<dbReference type="EMBL" id="WHWB01034692">
    <property type="protein sequence ID" value="KAJ7405799.1"/>
    <property type="molecule type" value="Genomic_DNA"/>
</dbReference>
<feature type="compositionally biased region" description="Polar residues" evidence="9">
    <location>
        <begin position="118"/>
        <end position="131"/>
    </location>
</feature>
<comment type="function">
    <text evidence="8">Hydrolase that can remove 'Lys-48'-linked conjugated ubiquitin from proteins.</text>
</comment>
<feature type="region of interest" description="Disordered" evidence="9">
    <location>
        <begin position="82"/>
        <end position="175"/>
    </location>
</feature>
<evidence type="ECO:0000256" key="6">
    <source>
        <dbReference type="ARBA" id="ARBA00022807"/>
    </source>
</evidence>
<evidence type="ECO:0000256" key="2">
    <source>
        <dbReference type="ARBA" id="ARBA00011074"/>
    </source>
</evidence>
<gene>
    <name evidence="11" type="primary">FAM188B</name>
    <name evidence="11" type="ORF">WISP_137734</name>
</gene>
<keyword evidence="6 8" id="KW-0788">Thiol protease</keyword>
<keyword evidence="3 8" id="KW-0645">Protease</keyword>
<keyword evidence="5 8" id="KW-0378">Hydrolase</keyword>
<feature type="region of interest" description="Disordered" evidence="9">
    <location>
        <begin position="224"/>
        <end position="247"/>
    </location>
</feature>
<evidence type="ECO:0000256" key="1">
    <source>
        <dbReference type="ARBA" id="ARBA00000707"/>
    </source>
</evidence>
<dbReference type="Proteomes" id="UP001145742">
    <property type="component" value="Unassembled WGS sequence"/>
</dbReference>
<dbReference type="PANTHER" id="PTHR12473">
    <property type="entry name" value="UBIQUITIN CARBOXYL-TERMINAL HYDROLASE MINDY-4-RELATED"/>
    <property type="match status" value="1"/>
</dbReference>
<feature type="compositionally biased region" description="Basic and acidic residues" evidence="9">
    <location>
        <begin position="301"/>
        <end position="313"/>
    </location>
</feature>
<comment type="catalytic activity">
    <reaction evidence="1 8">
        <text>Thiol-dependent hydrolysis of ester, thioester, amide, peptide and isopeptide bonds formed by the C-terminal Gly of ubiquitin (a 76-residue protein attached to proteins as an intracellular targeting signal).</text>
        <dbReference type="EC" id="3.4.19.12"/>
    </reaction>
</comment>
<reference evidence="11" key="1">
    <citation type="submission" date="2019-10" db="EMBL/GenBank/DDBJ databases">
        <authorList>
            <person name="Soares A.E.R."/>
            <person name="Aleixo A."/>
            <person name="Schneider P."/>
            <person name="Miyaki C.Y."/>
            <person name="Schneider M.P."/>
            <person name="Mello C."/>
            <person name="Vasconcelos A.T.R."/>
        </authorList>
    </citation>
    <scope>NUCLEOTIDE SEQUENCE</scope>
    <source>
        <tissue evidence="11">Muscle</tissue>
    </source>
</reference>
<keyword evidence="4 8" id="KW-0833">Ubl conjugation pathway</keyword>
<feature type="compositionally biased region" description="Basic and acidic residues" evidence="9">
    <location>
        <begin position="166"/>
        <end position="175"/>
    </location>
</feature>
<dbReference type="Pfam" id="PF13898">
    <property type="entry name" value="MINDY-3_4_CD"/>
    <property type="match status" value="2"/>
</dbReference>
<comment type="function">
    <text evidence="7">Probable hydrolase that can remove 'Lys-48'-linked conjugated ubiquitin from proteins.</text>
</comment>
<dbReference type="InterPro" id="IPR025257">
    <property type="entry name" value="MINDY-3/4_CD"/>
</dbReference>
<feature type="domain" description="Deubiquitinating enzyme MINDY-3/4 conserved" evidence="10">
    <location>
        <begin position="416"/>
        <end position="746"/>
    </location>
</feature>
<feature type="compositionally biased region" description="Basic and acidic residues" evidence="9">
    <location>
        <begin position="337"/>
        <end position="353"/>
    </location>
</feature>
<evidence type="ECO:0000259" key="10">
    <source>
        <dbReference type="SMART" id="SM01174"/>
    </source>
</evidence>
<keyword evidence="12" id="KW-1185">Reference proteome</keyword>
<protein>
    <recommendedName>
        <fullName evidence="8">Ubiquitin carboxyl-terminal hydrolase MINDY</fullName>
        <ecNumber evidence="8">3.4.19.12</ecNumber>
    </recommendedName>
</protein>
<dbReference type="InterPro" id="IPR039785">
    <property type="entry name" value="MINY3/4"/>
</dbReference>
<feature type="compositionally biased region" description="Polar residues" evidence="9">
    <location>
        <begin position="94"/>
        <end position="105"/>
    </location>
</feature>
<dbReference type="EC" id="3.4.19.12" evidence="8"/>
<comment type="caution">
    <text evidence="11">The sequence shown here is derived from an EMBL/GenBank/DDBJ whole genome shotgun (WGS) entry which is preliminary data.</text>
</comment>